<evidence type="ECO:0000256" key="11">
    <source>
        <dbReference type="PROSITE-ProRule" id="PRU00175"/>
    </source>
</evidence>
<feature type="compositionally biased region" description="Basic and acidic residues" evidence="12">
    <location>
        <begin position="335"/>
        <end position="349"/>
    </location>
</feature>
<evidence type="ECO:0000259" key="13">
    <source>
        <dbReference type="PROSITE" id="PS50089"/>
    </source>
</evidence>
<dbReference type="InterPro" id="IPR001841">
    <property type="entry name" value="Znf_RING"/>
</dbReference>
<dbReference type="EC" id="2.3.2.27" evidence="3"/>
<evidence type="ECO:0000256" key="5">
    <source>
        <dbReference type="ARBA" id="ARBA00022723"/>
    </source>
</evidence>
<evidence type="ECO:0000256" key="2">
    <source>
        <dbReference type="ARBA" id="ARBA00004123"/>
    </source>
</evidence>
<evidence type="ECO:0000256" key="7">
    <source>
        <dbReference type="ARBA" id="ARBA00022771"/>
    </source>
</evidence>
<dbReference type="PROSITE" id="PS50089">
    <property type="entry name" value="ZF_RING_2"/>
    <property type="match status" value="1"/>
</dbReference>
<dbReference type="Pfam" id="PF13923">
    <property type="entry name" value="zf-C3HC4_2"/>
    <property type="match status" value="1"/>
</dbReference>
<dbReference type="PANTHER" id="PTHR23328">
    <property type="entry name" value="RING-TYPE DOMAIN-CONTAINING PROTEIN"/>
    <property type="match status" value="1"/>
</dbReference>
<feature type="compositionally biased region" description="Polar residues" evidence="12">
    <location>
        <begin position="266"/>
        <end position="278"/>
    </location>
</feature>
<feature type="domain" description="RING-type" evidence="13">
    <location>
        <begin position="61"/>
        <end position="99"/>
    </location>
</feature>
<dbReference type="InterPro" id="IPR013083">
    <property type="entry name" value="Znf_RING/FYVE/PHD"/>
</dbReference>
<feature type="region of interest" description="Disordered" evidence="12">
    <location>
        <begin position="1"/>
        <end position="32"/>
    </location>
</feature>
<evidence type="ECO:0000313" key="14">
    <source>
        <dbReference type="EMBL" id="CAD7704419.1"/>
    </source>
</evidence>
<keyword evidence="6" id="KW-0227">DNA damage</keyword>
<protein>
    <recommendedName>
        <fullName evidence="3">RING-type E3 ubiquitin transferase</fullName>
        <ecNumber evidence="3">2.3.2.27</ecNumber>
    </recommendedName>
</protein>
<feature type="region of interest" description="Disordered" evidence="12">
    <location>
        <begin position="577"/>
        <end position="616"/>
    </location>
</feature>
<keyword evidence="10" id="KW-0539">Nucleus</keyword>
<feature type="compositionally biased region" description="Low complexity" evidence="12">
    <location>
        <begin position="946"/>
        <end position="957"/>
    </location>
</feature>
<comment type="subcellular location">
    <subcellularLocation>
        <location evidence="2">Nucleus</location>
    </subcellularLocation>
</comment>
<evidence type="ECO:0000256" key="1">
    <source>
        <dbReference type="ARBA" id="ARBA00000900"/>
    </source>
</evidence>
<comment type="catalytic activity">
    <reaction evidence="1">
        <text>S-ubiquitinyl-[E2 ubiquitin-conjugating enzyme]-L-cysteine + [acceptor protein]-L-lysine = [E2 ubiquitin-conjugating enzyme]-L-cysteine + N(6)-ubiquitinyl-[acceptor protein]-L-lysine.</text>
        <dbReference type="EC" id="2.3.2.27"/>
    </reaction>
</comment>
<accession>A0A8S1JBG8</accession>
<dbReference type="InterPro" id="IPR051657">
    <property type="entry name" value="RNF168/RNF169_E3_ubiq-ligase"/>
</dbReference>
<evidence type="ECO:0000256" key="4">
    <source>
        <dbReference type="ARBA" id="ARBA00022679"/>
    </source>
</evidence>
<dbReference type="GO" id="GO:0061630">
    <property type="term" value="F:ubiquitin protein ligase activity"/>
    <property type="evidence" value="ECO:0007669"/>
    <property type="project" value="UniProtKB-EC"/>
</dbReference>
<feature type="compositionally biased region" description="Polar residues" evidence="12">
    <location>
        <begin position="195"/>
        <end position="204"/>
    </location>
</feature>
<proteinExistence type="predicted"/>
<evidence type="ECO:0000256" key="6">
    <source>
        <dbReference type="ARBA" id="ARBA00022763"/>
    </source>
</evidence>
<feature type="compositionally biased region" description="Polar residues" evidence="12">
    <location>
        <begin position="319"/>
        <end position="333"/>
    </location>
</feature>
<evidence type="ECO:0000256" key="10">
    <source>
        <dbReference type="ARBA" id="ARBA00023242"/>
    </source>
</evidence>
<dbReference type="Proteomes" id="UP000708148">
    <property type="component" value="Unassembled WGS sequence"/>
</dbReference>
<dbReference type="AlphaFoldDB" id="A0A8S1JBG8"/>
<feature type="region of interest" description="Disordered" evidence="12">
    <location>
        <begin position="943"/>
        <end position="1015"/>
    </location>
</feature>
<dbReference type="GO" id="GO:0005634">
    <property type="term" value="C:nucleus"/>
    <property type="evidence" value="ECO:0007669"/>
    <property type="project" value="UniProtKB-SubCell"/>
</dbReference>
<evidence type="ECO:0000256" key="8">
    <source>
        <dbReference type="ARBA" id="ARBA00022786"/>
    </source>
</evidence>
<dbReference type="GO" id="GO:0006302">
    <property type="term" value="P:double-strand break repair"/>
    <property type="evidence" value="ECO:0007669"/>
    <property type="project" value="TreeGrafter"/>
</dbReference>
<dbReference type="SMART" id="SM00184">
    <property type="entry name" value="RING"/>
    <property type="match status" value="1"/>
</dbReference>
<gene>
    <name evidence="14" type="ORF">OSTQU699_LOCUS9774</name>
</gene>
<dbReference type="PROSITE" id="PS00518">
    <property type="entry name" value="ZF_RING_1"/>
    <property type="match status" value="1"/>
</dbReference>
<evidence type="ECO:0000313" key="15">
    <source>
        <dbReference type="Proteomes" id="UP000708148"/>
    </source>
</evidence>
<reference evidence="14" key="1">
    <citation type="submission" date="2020-12" db="EMBL/GenBank/DDBJ databases">
        <authorList>
            <person name="Iha C."/>
        </authorList>
    </citation>
    <scope>NUCLEOTIDE SEQUENCE</scope>
</reference>
<feature type="region of interest" description="Disordered" evidence="12">
    <location>
        <begin position="195"/>
        <end position="247"/>
    </location>
</feature>
<feature type="region of interest" description="Disordered" evidence="12">
    <location>
        <begin position="810"/>
        <end position="873"/>
    </location>
</feature>
<dbReference type="PANTHER" id="PTHR23328:SF0">
    <property type="entry name" value="RING-TYPE DOMAIN-CONTAINING PROTEIN"/>
    <property type="match status" value="1"/>
</dbReference>
<feature type="compositionally biased region" description="Acidic residues" evidence="12">
    <location>
        <begin position="590"/>
        <end position="601"/>
    </location>
</feature>
<feature type="region of interest" description="Disordered" evidence="12">
    <location>
        <begin position="266"/>
        <end position="287"/>
    </location>
</feature>
<keyword evidence="9" id="KW-0862">Zinc</keyword>
<dbReference type="OrthoDB" id="6105938at2759"/>
<sequence>MQNFRCQGGGWGRGPADPAQSAPGRASGAEALPVAGGADRPWGCVVGRLPCMGKLREELTCSICLDICTRPVTTPCGHNFCRRCLRGALQYSMKCPKCREALPTGSGKHVNTVLWNTIQLLFPQMEDAPPSPATCRGSLDGNPRDSTSADRIVQQAEEALLNLFHTVRRPQAGTAQPTQGLDEFLSRLELSDPQDQLQVVSPHSVSGRRMNPTLGEGGIADDWGPPRTRSSLSPQPDQRRRSVASQILPVRGDAMQMLRNTVTRLESSFPRQPRSRTVSPALGDGRGVGGVAERLPFGDLSPEAFRVTPVEVTWAPHSSRPSSEGQEQGSQADGSIERAWQRRRERVGDRRAATGMVNMALSDADAEVLTRHEASPQRMPVGLYHSDVADEAPEAPHLQRIEIAETAPSLDHSLEQFLELRRGMGIQAGAGLADGERSDDEYVFGPDGPPAQVYPYSDQLGSGAFVSTSSAPLDSASSAGAMEDEWLELRRSDVEAYHNLQNTSPSGSPVGSDPFPGAVSNGMGHGVAVDEGAQLRGPSFGLTRLAPELGMHLNNGRRSANYGVTLVPLSPSMAASDANRDFNEHGSSVELDDGQSSDGDIDSSSSDSSDDGYDVGENGVYEEFVVGDVFQGHRFSRGRALSPLGDYSNFHGDSDEEIADEEWQDSDEGEGVESDLCLDFETSPVSAGGYYTSGEFPTDPYANNSSSAEFASLDGPAQLAEEVVEDSPRSTPLPSNLCRIAVSLPQVDTTASAAFPYNSSPRGPGTDPTVSMPGMSTELHVVVSDLEQMASDTWEARAGMGQMGVPVAEQRLPPLRPPASRADDNGELEASSTNRSCRAEGGWGSSMERRGLRPGHRHVRGVASSRGRQHAHGTQVGGYIGMRYLLEDPAHELEQDGLAENAHMGCVARWRRCNSMPRQDVGAASHPLCCFHEGADRREAQVVAESSSSCPDRPSASGRRSVQELHGSSGRGRCVRNRRFEPVGDLEGSFGGDGYEGDPSEGEMVHPSGSGMESGVVHSDNELESLSASGRQSPLFVGGMRVMRLPNRINQFMSRLRRYPK</sequence>
<evidence type="ECO:0000256" key="9">
    <source>
        <dbReference type="ARBA" id="ARBA00022833"/>
    </source>
</evidence>
<name>A0A8S1JBG8_9CHLO</name>
<evidence type="ECO:0000256" key="12">
    <source>
        <dbReference type="SAM" id="MobiDB-lite"/>
    </source>
</evidence>
<dbReference type="GO" id="GO:0035861">
    <property type="term" value="C:site of double-strand break"/>
    <property type="evidence" value="ECO:0007669"/>
    <property type="project" value="TreeGrafter"/>
</dbReference>
<dbReference type="InterPro" id="IPR017907">
    <property type="entry name" value="Znf_RING_CS"/>
</dbReference>
<dbReference type="SUPFAM" id="SSF57850">
    <property type="entry name" value="RING/U-box"/>
    <property type="match status" value="1"/>
</dbReference>
<keyword evidence="7 11" id="KW-0863">Zinc-finger</keyword>
<comment type="caution">
    <text evidence="14">The sequence shown here is derived from an EMBL/GenBank/DDBJ whole genome shotgun (WGS) entry which is preliminary data.</text>
</comment>
<keyword evidence="5" id="KW-0479">Metal-binding</keyword>
<feature type="region of interest" description="Disordered" evidence="12">
    <location>
        <begin position="315"/>
        <end position="349"/>
    </location>
</feature>
<dbReference type="GO" id="GO:0008270">
    <property type="term" value="F:zinc ion binding"/>
    <property type="evidence" value="ECO:0007669"/>
    <property type="project" value="UniProtKB-KW"/>
</dbReference>
<feature type="region of interest" description="Disordered" evidence="12">
    <location>
        <begin position="129"/>
        <end position="149"/>
    </location>
</feature>
<dbReference type="EMBL" id="CAJHUC010002814">
    <property type="protein sequence ID" value="CAD7704419.1"/>
    <property type="molecule type" value="Genomic_DNA"/>
</dbReference>
<keyword evidence="8" id="KW-0833">Ubl conjugation pathway</keyword>
<organism evidence="14 15">
    <name type="scientific">Ostreobium quekettii</name>
    <dbReference type="NCBI Taxonomy" id="121088"/>
    <lineage>
        <taxon>Eukaryota</taxon>
        <taxon>Viridiplantae</taxon>
        <taxon>Chlorophyta</taxon>
        <taxon>core chlorophytes</taxon>
        <taxon>Ulvophyceae</taxon>
        <taxon>TCBD clade</taxon>
        <taxon>Bryopsidales</taxon>
        <taxon>Ostreobineae</taxon>
        <taxon>Ostreobiaceae</taxon>
        <taxon>Ostreobium</taxon>
    </lineage>
</organism>
<keyword evidence="4" id="KW-0808">Transferase</keyword>
<keyword evidence="15" id="KW-1185">Reference proteome</keyword>
<dbReference type="GO" id="GO:0031491">
    <property type="term" value="F:nucleosome binding"/>
    <property type="evidence" value="ECO:0007669"/>
    <property type="project" value="TreeGrafter"/>
</dbReference>
<evidence type="ECO:0000256" key="3">
    <source>
        <dbReference type="ARBA" id="ARBA00012483"/>
    </source>
</evidence>
<dbReference type="Gene3D" id="3.30.40.10">
    <property type="entry name" value="Zinc/RING finger domain, C3HC4 (zinc finger)"/>
    <property type="match status" value="1"/>
</dbReference>